<dbReference type="CDD" id="cd06171">
    <property type="entry name" value="Sigma70_r4"/>
    <property type="match status" value="1"/>
</dbReference>
<dbReference type="GO" id="GO:0016987">
    <property type="term" value="F:sigma factor activity"/>
    <property type="evidence" value="ECO:0007669"/>
    <property type="project" value="UniProtKB-KW"/>
</dbReference>
<evidence type="ECO:0000259" key="7">
    <source>
        <dbReference type="Pfam" id="PF08281"/>
    </source>
</evidence>
<dbReference type="NCBIfam" id="TIGR02937">
    <property type="entry name" value="sigma70-ECF"/>
    <property type="match status" value="1"/>
</dbReference>
<evidence type="ECO:0000313" key="8">
    <source>
        <dbReference type="EMBL" id="OGG00783.1"/>
    </source>
</evidence>
<dbReference type="InterPro" id="IPR014284">
    <property type="entry name" value="RNA_pol_sigma-70_dom"/>
</dbReference>
<dbReference type="PANTHER" id="PTHR43133">
    <property type="entry name" value="RNA POLYMERASE ECF-TYPE SIGMA FACTO"/>
    <property type="match status" value="1"/>
</dbReference>
<proteinExistence type="inferred from homology"/>
<dbReference type="GO" id="GO:0003677">
    <property type="term" value="F:DNA binding"/>
    <property type="evidence" value="ECO:0007669"/>
    <property type="project" value="UniProtKB-KW"/>
</dbReference>
<organism evidence="8 9">
    <name type="scientific">Candidatus Glassbacteria bacterium RIFCSPLOWO2_12_FULL_58_11</name>
    <dbReference type="NCBI Taxonomy" id="1817867"/>
    <lineage>
        <taxon>Bacteria</taxon>
        <taxon>Candidatus Glassiibacteriota</taxon>
    </lineage>
</organism>
<dbReference type="AlphaFoldDB" id="A0A1F5YL55"/>
<dbReference type="InterPro" id="IPR013249">
    <property type="entry name" value="RNA_pol_sigma70_r4_t2"/>
</dbReference>
<accession>A0A1F5YL55</accession>
<dbReference type="InterPro" id="IPR013325">
    <property type="entry name" value="RNA_pol_sigma_r2"/>
</dbReference>
<evidence type="ECO:0000256" key="5">
    <source>
        <dbReference type="ARBA" id="ARBA00023163"/>
    </source>
</evidence>
<name>A0A1F5YL55_9BACT</name>
<dbReference type="Proteomes" id="UP000179129">
    <property type="component" value="Unassembled WGS sequence"/>
</dbReference>
<dbReference type="InterPro" id="IPR013324">
    <property type="entry name" value="RNA_pol_sigma_r3/r4-like"/>
</dbReference>
<feature type="domain" description="RNA polymerase sigma-70 region 2" evidence="6">
    <location>
        <begin position="15"/>
        <end position="81"/>
    </location>
</feature>
<dbReference type="SUPFAM" id="SSF88946">
    <property type="entry name" value="Sigma2 domain of RNA polymerase sigma factors"/>
    <property type="match status" value="1"/>
</dbReference>
<evidence type="ECO:0000256" key="1">
    <source>
        <dbReference type="ARBA" id="ARBA00010641"/>
    </source>
</evidence>
<dbReference type="Pfam" id="PF08281">
    <property type="entry name" value="Sigma70_r4_2"/>
    <property type="match status" value="1"/>
</dbReference>
<dbReference type="EMBL" id="MFIX01000241">
    <property type="protein sequence ID" value="OGG00783.1"/>
    <property type="molecule type" value="Genomic_DNA"/>
</dbReference>
<keyword evidence="4" id="KW-0238">DNA-binding</keyword>
<dbReference type="Gene3D" id="1.10.1740.10">
    <property type="match status" value="1"/>
</dbReference>
<gene>
    <name evidence="8" type="ORF">A3F83_02320</name>
</gene>
<keyword evidence="5" id="KW-0804">Transcription</keyword>
<comment type="caution">
    <text evidence="8">The sequence shown here is derived from an EMBL/GenBank/DDBJ whole genome shotgun (WGS) entry which is preliminary data.</text>
</comment>
<dbReference type="InterPro" id="IPR039425">
    <property type="entry name" value="RNA_pol_sigma-70-like"/>
</dbReference>
<dbReference type="GO" id="GO:0006352">
    <property type="term" value="P:DNA-templated transcription initiation"/>
    <property type="evidence" value="ECO:0007669"/>
    <property type="project" value="InterPro"/>
</dbReference>
<evidence type="ECO:0008006" key="10">
    <source>
        <dbReference type="Google" id="ProtNLM"/>
    </source>
</evidence>
<dbReference type="InterPro" id="IPR007627">
    <property type="entry name" value="RNA_pol_sigma70_r2"/>
</dbReference>
<evidence type="ECO:0000256" key="3">
    <source>
        <dbReference type="ARBA" id="ARBA00023082"/>
    </source>
</evidence>
<evidence type="ECO:0000256" key="2">
    <source>
        <dbReference type="ARBA" id="ARBA00023015"/>
    </source>
</evidence>
<dbReference type="Gene3D" id="1.10.10.10">
    <property type="entry name" value="Winged helix-like DNA-binding domain superfamily/Winged helix DNA-binding domain"/>
    <property type="match status" value="1"/>
</dbReference>
<feature type="domain" description="RNA polymerase sigma factor 70 region 4 type 2" evidence="7">
    <location>
        <begin position="111"/>
        <end position="162"/>
    </location>
</feature>
<reference evidence="8 9" key="1">
    <citation type="journal article" date="2016" name="Nat. Commun.">
        <title>Thousands of microbial genomes shed light on interconnected biogeochemical processes in an aquifer system.</title>
        <authorList>
            <person name="Anantharaman K."/>
            <person name="Brown C.T."/>
            <person name="Hug L.A."/>
            <person name="Sharon I."/>
            <person name="Castelle C.J."/>
            <person name="Probst A.J."/>
            <person name="Thomas B.C."/>
            <person name="Singh A."/>
            <person name="Wilkins M.J."/>
            <person name="Karaoz U."/>
            <person name="Brodie E.L."/>
            <person name="Williams K.H."/>
            <person name="Hubbard S.S."/>
            <person name="Banfield J.F."/>
        </authorList>
    </citation>
    <scope>NUCLEOTIDE SEQUENCE [LARGE SCALE GENOMIC DNA]</scope>
</reference>
<evidence type="ECO:0000313" key="9">
    <source>
        <dbReference type="Proteomes" id="UP000179129"/>
    </source>
</evidence>
<comment type="similarity">
    <text evidence="1">Belongs to the sigma-70 factor family. ECF subfamily.</text>
</comment>
<keyword evidence="2" id="KW-0805">Transcription regulation</keyword>
<dbReference type="SUPFAM" id="SSF88659">
    <property type="entry name" value="Sigma3 and sigma4 domains of RNA polymerase sigma factors"/>
    <property type="match status" value="1"/>
</dbReference>
<evidence type="ECO:0000256" key="4">
    <source>
        <dbReference type="ARBA" id="ARBA00023125"/>
    </source>
</evidence>
<dbReference type="InterPro" id="IPR036388">
    <property type="entry name" value="WH-like_DNA-bd_sf"/>
</dbReference>
<sequence length="180" mass="21408">MFRNDEKKELYELLAHTHAAELYRFAYRLCGERETAQDLVQETFSEAWRSLESLRERDKARSWLFSILRYRYAHLQRDSGRRERKMETLELAEKEAGGPEEEVLERLSGRDYLQKGLDHLDNRFKEPFLMVFLEGLSCAETARQLDIPLGTVLSRIHRARSLLRKKLDRLDNKEDNGYEI</sequence>
<protein>
    <recommendedName>
        <fullName evidence="10">RNA polymerase subunit sigma</fullName>
    </recommendedName>
</protein>
<evidence type="ECO:0000259" key="6">
    <source>
        <dbReference type="Pfam" id="PF04542"/>
    </source>
</evidence>
<dbReference type="PANTHER" id="PTHR43133:SF8">
    <property type="entry name" value="RNA POLYMERASE SIGMA FACTOR HI_1459-RELATED"/>
    <property type="match status" value="1"/>
</dbReference>
<dbReference type="STRING" id="1817867.A3F83_02320"/>
<keyword evidence="3" id="KW-0731">Sigma factor</keyword>
<dbReference type="Pfam" id="PF04542">
    <property type="entry name" value="Sigma70_r2"/>
    <property type="match status" value="1"/>
</dbReference>